<dbReference type="RefSeq" id="WP_106660374.1">
    <property type="nucleotide sequence ID" value="NZ_PJEO01000050.1"/>
</dbReference>
<feature type="signal peptide" evidence="1">
    <location>
        <begin position="1"/>
        <end position="18"/>
    </location>
</feature>
<dbReference type="Gene3D" id="3.10.450.50">
    <property type="match status" value="1"/>
</dbReference>
<accession>A0A2N3HHV9</accession>
<comment type="caution">
    <text evidence="2">The sequence shown here is derived from an EMBL/GenBank/DDBJ whole genome shotgun (WGS) entry which is preliminary data.</text>
</comment>
<dbReference type="EMBL" id="PJEO01000050">
    <property type="protein sequence ID" value="PKQ44398.1"/>
    <property type="molecule type" value="Genomic_DNA"/>
</dbReference>
<dbReference type="OrthoDB" id="120856at2"/>
<feature type="chain" id="PRO_5014632571" evidence="1">
    <location>
        <begin position="19"/>
        <end position="142"/>
    </location>
</feature>
<name>A0A2N3HHV9_9FLAO</name>
<evidence type="ECO:0000256" key="1">
    <source>
        <dbReference type="SAM" id="SignalP"/>
    </source>
</evidence>
<evidence type="ECO:0000313" key="2">
    <source>
        <dbReference type="EMBL" id="PKQ44398.1"/>
    </source>
</evidence>
<keyword evidence="3" id="KW-1185">Reference proteome</keyword>
<proteinExistence type="predicted"/>
<gene>
    <name evidence="2" type="ORF">CSW08_13375</name>
</gene>
<dbReference type="SUPFAM" id="SSF54427">
    <property type="entry name" value="NTF2-like"/>
    <property type="match status" value="1"/>
</dbReference>
<keyword evidence="1" id="KW-0732">Signal</keyword>
<dbReference type="InterPro" id="IPR032710">
    <property type="entry name" value="NTF2-like_dom_sf"/>
</dbReference>
<sequence length="142" mass="16988">MKKFLLLFFILSCYNSNAQTEEKDKKDILGVLKDQRMAWSKDDIEGYMEVFWKNDSLKIYGSNGITHGWDNTFEKYRRSYPDKDHTGILSYKINDVSKISDDNYYVLGEYHIKRNAGNIDDFFMLLFRKIDNEWKIIVYTSY</sequence>
<dbReference type="AlphaFoldDB" id="A0A2N3HHV9"/>
<evidence type="ECO:0000313" key="3">
    <source>
        <dbReference type="Proteomes" id="UP000233435"/>
    </source>
</evidence>
<organism evidence="2 3">
    <name type="scientific">Confluentibacter flavum</name>
    <dbReference type="NCBI Taxonomy" id="1909700"/>
    <lineage>
        <taxon>Bacteria</taxon>
        <taxon>Pseudomonadati</taxon>
        <taxon>Bacteroidota</taxon>
        <taxon>Flavobacteriia</taxon>
        <taxon>Flavobacteriales</taxon>
        <taxon>Flavobacteriaceae</taxon>
        <taxon>Confluentibacter</taxon>
    </lineage>
</organism>
<reference evidence="2 3" key="1">
    <citation type="submission" date="2017-12" db="EMBL/GenBank/DDBJ databases">
        <title>Confluentibacter flavum sp. nov., isolated from the saline lake.</title>
        <authorList>
            <person name="Yu L."/>
        </authorList>
    </citation>
    <scope>NUCLEOTIDE SEQUENCE [LARGE SCALE GENOMIC DNA]</scope>
    <source>
        <strain evidence="2 3">3B</strain>
    </source>
</reference>
<dbReference type="Proteomes" id="UP000233435">
    <property type="component" value="Unassembled WGS sequence"/>
</dbReference>
<protein>
    <submittedName>
        <fullName evidence="2">DUF4440 domain-containing protein</fullName>
    </submittedName>
</protein>